<gene>
    <name evidence="5" type="ORF">JVT61DRAFT_1451</name>
</gene>
<dbReference type="Pfam" id="PF00806">
    <property type="entry name" value="PUF"/>
    <property type="match status" value="1"/>
</dbReference>
<dbReference type="InterPro" id="IPR011989">
    <property type="entry name" value="ARM-like"/>
</dbReference>
<dbReference type="GO" id="GO:0005737">
    <property type="term" value="C:cytoplasm"/>
    <property type="evidence" value="ECO:0007669"/>
    <property type="project" value="TreeGrafter"/>
</dbReference>
<dbReference type="PROSITE" id="PS50303">
    <property type="entry name" value="PUM_HD"/>
    <property type="match status" value="1"/>
</dbReference>
<evidence type="ECO:0000313" key="6">
    <source>
        <dbReference type="Proteomes" id="UP000683000"/>
    </source>
</evidence>
<feature type="repeat" description="Pumilio" evidence="2">
    <location>
        <begin position="208"/>
        <end position="243"/>
    </location>
</feature>
<dbReference type="GO" id="GO:0003729">
    <property type="term" value="F:mRNA binding"/>
    <property type="evidence" value="ECO:0007669"/>
    <property type="project" value="TreeGrafter"/>
</dbReference>
<dbReference type="PROSITE" id="PS50302">
    <property type="entry name" value="PUM"/>
    <property type="match status" value="1"/>
</dbReference>
<feature type="region of interest" description="Disordered" evidence="3">
    <location>
        <begin position="19"/>
        <end position="41"/>
    </location>
</feature>
<proteinExistence type="predicted"/>
<evidence type="ECO:0000259" key="4">
    <source>
        <dbReference type="PROSITE" id="PS50303"/>
    </source>
</evidence>
<dbReference type="InterPro" id="IPR001313">
    <property type="entry name" value="Pumilio_RNA-bd_rpt"/>
</dbReference>
<keyword evidence="1" id="KW-0677">Repeat</keyword>
<organism evidence="5 6">
    <name type="scientific">Boletus reticuloceps</name>
    <dbReference type="NCBI Taxonomy" id="495285"/>
    <lineage>
        <taxon>Eukaryota</taxon>
        <taxon>Fungi</taxon>
        <taxon>Dikarya</taxon>
        <taxon>Basidiomycota</taxon>
        <taxon>Agaricomycotina</taxon>
        <taxon>Agaricomycetes</taxon>
        <taxon>Agaricomycetidae</taxon>
        <taxon>Boletales</taxon>
        <taxon>Boletineae</taxon>
        <taxon>Boletaceae</taxon>
        <taxon>Boletoideae</taxon>
        <taxon>Boletus</taxon>
    </lineage>
</organism>
<dbReference type="PANTHER" id="PTHR12537">
    <property type="entry name" value="RNA BINDING PROTEIN PUMILIO-RELATED"/>
    <property type="match status" value="1"/>
</dbReference>
<dbReference type="GO" id="GO:0010608">
    <property type="term" value="P:post-transcriptional regulation of gene expression"/>
    <property type="evidence" value="ECO:0007669"/>
    <property type="project" value="TreeGrafter"/>
</dbReference>
<feature type="domain" description="PUM-HD" evidence="4">
    <location>
        <begin position="183"/>
        <end position="257"/>
    </location>
</feature>
<evidence type="ECO:0000256" key="3">
    <source>
        <dbReference type="SAM" id="MobiDB-lite"/>
    </source>
</evidence>
<evidence type="ECO:0000256" key="1">
    <source>
        <dbReference type="ARBA" id="ARBA00022737"/>
    </source>
</evidence>
<feature type="compositionally biased region" description="Polar residues" evidence="3">
    <location>
        <begin position="77"/>
        <end position="89"/>
    </location>
</feature>
<name>A0A8I3A216_9AGAM</name>
<dbReference type="InterPro" id="IPR033133">
    <property type="entry name" value="PUM-HD"/>
</dbReference>
<dbReference type="Proteomes" id="UP000683000">
    <property type="component" value="Unassembled WGS sequence"/>
</dbReference>
<dbReference type="PANTHER" id="PTHR12537:SF13">
    <property type="entry name" value="PUMILIO HOMOLOGY DOMAIN FAMILY MEMBER 4"/>
    <property type="match status" value="1"/>
</dbReference>
<protein>
    <recommendedName>
        <fullName evidence="4">PUM-HD domain-containing protein</fullName>
    </recommendedName>
</protein>
<dbReference type="OrthoDB" id="668540at2759"/>
<evidence type="ECO:0000256" key="2">
    <source>
        <dbReference type="PROSITE-ProRule" id="PRU00317"/>
    </source>
</evidence>
<dbReference type="Gene3D" id="1.25.10.10">
    <property type="entry name" value="Leucine-rich Repeat Variant"/>
    <property type="match status" value="1"/>
</dbReference>
<dbReference type="InterPro" id="IPR016024">
    <property type="entry name" value="ARM-type_fold"/>
</dbReference>
<dbReference type="SUPFAM" id="SSF48371">
    <property type="entry name" value="ARM repeat"/>
    <property type="match status" value="1"/>
</dbReference>
<dbReference type="SMART" id="SM00025">
    <property type="entry name" value="Pumilio"/>
    <property type="match status" value="1"/>
</dbReference>
<evidence type="ECO:0000313" key="5">
    <source>
        <dbReference type="EMBL" id="KAG6369121.1"/>
    </source>
</evidence>
<feature type="compositionally biased region" description="Low complexity" evidence="3">
    <location>
        <begin position="66"/>
        <end position="76"/>
    </location>
</feature>
<reference evidence="5" key="1">
    <citation type="submission" date="2021-03" db="EMBL/GenBank/DDBJ databases">
        <title>Evolutionary innovations through gain and loss of genes in the ectomycorrhizal Boletales.</title>
        <authorList>
            <person name="Wu G."/>
            <person name="Miyauchi S."/>
            <person name="Morin E."/>
            <person name="Yang Z.-L."/>
            <person name="Xu J."/>
            <person name="Martin F.M."/>
        </authorList>
    </citation>
    <scope>NUCLEOTIDE SEQUENCE</scope>
    <source>
        <strain evidence="5">BR01</strain>
    </source>
</reference>
<accession>A0A8I3A216</accession>
<dbReference type="EMBL" id="JAGFBS010000105">
    <property type="protein sequence ID" value="KAG6369121.1"/>
    <property type="molecule type" value="Genomic_DNA"/>
</dbReference>
<sequence>MDLGGKLAGTVTRTSTPLVGQHSQLTLGSSGPLSSRWGSPLDNLSNAMRSVPVTPLSMANGSSNHLLPTPGTPLTPDGQNLSGHLSSQGNHHLEDMVKADVQPSLSRLPSSQFSDSSLSFEQYSVDSVYGLTGQLDGSRYGAYKFDAAGRNSAMANGSSGSTALYHHNGSHYGLGLGQGGTPDTSSTLKTQFKFFFLVNRFAGTHLEDLQGEIPALCKDQHGCRYLQKKLEEDVPKHRDMIFRETFGHFANLMTGGR</sequence>
<dbReference type="AlphaFoldDB" id="A0A8I3A216"/>
<comment type="caution">
    <text evidence="5">The sequence shown here is derived from an EMBL/GenBank/DDBJ whole genome shotgun (WGS) entry which is preliminary data.</text>
</comment>
<feature type="region of interest" description="Disordered" evidence="3">
    <location>
        <begin position="55"/>
        <end position="89"/>
    </location>
</feature>
<keyword evidence="6" id="KW-1185">Reference proteome</keyword>